<evidence type="ECO:0000313" key="2">
    <source>
        <dbReference type="EMBL" id="GFR72849.1"/>
    </source>
</evidence>
<dbReference type="Proteomes" id="UP000762676">
    <property type="component" value="Unassembled WGS sequence"/>
</dbReference>
<accession>A0AAV4FIU2</accession>
<protein>
    <submittedName>
        <fullName evidence="2">LReO_3 protein</fullName>
    </submittedName>
</protein>
<comment type="caution">
    <text evidence="2">The sequence shown here is derived from an EMBL/GenBank/DDBJ whole genome shotgun (WGS) entry which is preliminary data.</text>
</comment>
<dbReference type="AlphaFoldDB" id="A0AAV4FIU2"/>
<reference evidence="2 3" key="1">
    <citation type="journal article" date="2021" name="Elife">
        <title>Chloroplast acquisition without the gene transfer in kleptoplastic sea slugs, Plakobranchus ocellatus.</title>
        <authorList>
            <person name="Maeda T."/>
            <person name="Takahashi S."/>
            <person name="Yoshida T."/>
            <person name="Shimamura S."/>
            <person name="Takaki Y."/>
            <person name="Nagai Y."/>
            <person name="Toyoda A."/>
            <person name="Suzuki Y."/>
            <person name="Arimoto A."/>
            <person name="Ishii H."/>
            <person name="Satoh N."/>
            <person name="Nishiyama T."/>
            <person name="Hasebe M."/>
            <person name="Maruyama T."/>
            <person name="Minagawa J."/>
            <person name="Obokata J."/>
            <person name="Shigenobu S."/>
        </authorList>
    </citation>
    <scope>NUCLEOTIDE SEQUENCE [LARGE SCALE GENOMIC DNA]</scope>
</reference>
<dbReference type="InterPro" id="IPR051320">
    <property type="entry name" value="Viral_Replic_Matur_Polypro"/>
</dbReference>
<sequence length="127" mass="14316">MHPDGRRFTAFQTPLGLMHWTRMPFGLVNAPATFVLNDKPILLSYFDDTLLYTCSWKDPVLSLRMLVTNLRNHDLTVHPGKLVFGQTSIEFLGHSVSNGTHAPIASHVSKVLHLRAPSTQKKNRLEV</sequence>
<dbReference type="PANTHER" id="PTHR33064">
    <property type="entry name" value="POL PROTEIN"/>
    <property type="match status" value="1"/>
</dbReference>
<dbReference type="PROSITE" id="PS50878">
    <property type="entry name" value="RT_POL"/>
    <property type="match status" value="1"/>
</dbReference>
<dbReference type="InterPro" id="IPR043128">
    <property type="entry name" value="Rev_trsase/Diguanyl_cyclase"/>
</dbReference>
<keyword evidence="3" id="KW-1185">Reference proteome</keyword>
<dbReference type="SUPFAM" id="SSF56672">
    <property type="entry name" value="DNA/RNA polymerases"/>
    <property type="match status" value="1"/>
</dbReference>
<organism evidence="2 3">
    <name type="scientific">Elysia marginata</name>
    <dbReference type="NCBI Taxonomy" id="1093978"/>
    <lineage>
        <taxon>Eukaryota</taxon>
        <taxon>Metazoa</taxon>
        <taxon>Spiralia</taxon>
        <taxon>Lophotrochozoa</taxon>
        <taxon>Mollusca</taxon>
        <taxon>Gastropoda</taxon>
        <taxon>Heterobranchia</taxon>
        <taxon>Euthyneura</taxon>
        <taxon>Panpulmonata</taxon>
        <taxon>Sacoglossa</taxon>
        <taxon>Placobranchoidea</taxon>
        <taxon>Plakobranchidae</taxon>
        <taxon>Elysia</taxon>
    </lineage>
</organism>
<dbReference type="InterPro" id="IPR000477">
    <property type="entry name" value="RT_dom"/>
</dbReference>
<dbReference type="Pfam" id="PF00078">
    <property type="entry name" value="RVT_1"/>
    <property type="match status" value="1"/>
</dbReference>
<dbReference type="InterPro" id="IPR043502">
    <property type="entry name" value="DNA/RNA_pol_sf"/>
</dbReference>
<name>A0AAV4FIU2_9GAST</name>
<dbReference type="Gene3D" id="3.30.70.270">
    <property type="match status" value="1"/>
</dbReference>
<proteinExistence type="predicted"/>
<dbReference type="Gene3D" id="3.10.10.10">
    <property type="entry name" value="HIV Type 1 Reverse Transcriptase, subunit A, domain 1"/>
    <property type="match status" value="1"/>
</dbReference>
<dbReference type="CDD" id="cd01647">
    <property type="entry name" value="RT_LTR"/>
    <property type="match status" value="1"/>
</dbReference>
<dbReference type="PANTHER" id="PTHR33064:SF37">
    <property type="entry name" value="RIBONUCLEASE H"/>
    <property type="match status" value="1"/>
</dbReference>
<evidence type="ECO:0000259" key="1">
    <source>
        <dbReference type="PROSITE" id="PS50878"/>
    </source>
</evidence>
<dbReference type="EMBL" id="BMAT01000778">
    <property type="protein sequence ID" value="GFR72849.1"/>
    <property type="molecule type" value="Genomic_DNA"/>
</dbReference>
<feature type="domain" description="Reverse transcriptase" evidence="1">
    <location>
        <begin position="1"/>
        <end position="96"/>
    </location>
</feature>
<evidence type="ECO:0000313" key="3">
    <source>
        <dbReference type="Proteomes" id="UP000762676"/>
    </source>
</evidence>
<gene>
    <name evidence="2" type="ORF">ElyMa_000389000</name>
</gene>